<dbReference type="Pfam" id="PF17653">
    <property type="entry name" value="DUF5522"/>
    <property type="match status" value="1"/>
</dbReference>
<keyword evidence="2" id="KW-1185">Reference proteome</keyword>
<organism evidence="1 2">
    <name type="scientific">Mytilus coruscus</name>
    <name type="common">Sea mussel</name>
    <dbReference type="NCBI Taxonomy" id="42192"/>
    <lineage>
        <taxon>Eukaryota</taxon>
        <taxon>Metazoa</taxon>
        <taxon>Spiralia</taxon>
        <taxon>Lophotrochozoa</taxon>
        <taxon>Mollusca</taxon>
        <taxon>Bivalvia</taxon>
        <taxon>Autobranchia</taxon>
        <taxon>Pteriomorphia</taxon>
        <taxon>Mytilida</taxon>
        <taxon>Mytiloidea</taxon>
        <taxon>Mytilidae</taxon>
        <taxon>Mytilinae</taxon>
        <taxon>Mytilus</taxon>
    </lineage>
</organism>
<sequence length="172" mass="19547">MYTNADRNRKTRMACLSFASPLMSNLAKLLNVATARKSLRQLHPYVCVNCVRQYSDTVGNKQNIVSESEAETFSWEALVDYSKLTAQDVKIHRKHVEAVRNKQMSYTDPGTGYMVMTRLSHLTRGECCGNACRHCPYGQKNVPDEMKENLTQHFILDECENCNTGPVCNFLT</sequence>
<protein>
    <submittedName>
        <fullName evidence="1">Uncharacterized protein</fullName>
    </submittedName>
</protein>
<proteinExistence type="predicted"/>
<accession>A0A6J8B244</accession>
<dbReference type="OrthoDB" id="274765at2759"/>
<dbReference type="EMBL" id="CACVKT020002286">
    <property type="protein sequence ID" value="CAC5377244.1"/>
    <property type="molecule type" value="Genomic_DNA"/>
</dbReference>
<dbReference type="AlphaFoldDB" id="A0A6J8B244"/>
<dbReference type="PANTHER" id="PTHR21037:SF2">
    <property type="entry name" value="SIMILAR TO NOVEL PROTEIN"/>
    <property type="match status" value="1"/>
</dbReference>
<name>A0A6J8B244_MYTCO</name>
<gene>
    <name evidence="1" type="ORF">MCOR_13574</name>
</gene>
<dbReference type="Proteomes" id="UP000507470">
    <property type="component" value="Unassembled WGS sequence"/>
</dbReference>
<dbReference type="InterPro" id="IPR040807">
    <property type="entry name" value="DUF5522"/>
</dbReference>
<evidence type="ECO:0000313" key="2">
    <source>
        <dbReference type="Proteomes" id="UP000507470"/>
    </source>
</evidence>
<dbReference type="PANTHER" id="PTHR21037">
    <property type="entry name" value="39S RIBOSOMAL PROTEIN L14, MITOCHONDRIAL"/>
    <property type="match status" value="1"/>
</dbReference>
<evidence type="ECO:0000313" key="1">
    <source>
        <dbReference type="EMBL" id="CAC5377244.1"/>
    </source>
</evidence>
<reference evidence="1 2" key="1">
    <citation type="submission" date="2020-06" db="EMBL/GenBank/DDBJ databases">
        <authorList>
            <person name="Li R."/>
            <person name="Bekaert M."/>
        </authorList>
    </citation>
    <scope>NUCLEOTIDE SEQUENCE [LARGE SCALE GENOMIC DNA]</scope>
    <source>
        <strain evidence="2">wild</strain>
    </source>
</reference>